<dbReference type="InterPro" id="IPR029045">
    <property type="entry name" value="ClpP/crotonase-like_dom_sf"/>
</dbReference>
<keyword evidence="5" id="KW-1185">Reference proteome</keyword>
<accession>A0A1C0YD23</accession>
<dbReference type="SUPFAM" id="SSF52096">
    <property type="entry name" value="ClpP/crotonase"/>
    <property type="match status" value="1"/>
</dbReference>
<evidence type="ECO:0000256" key="2">
    <source>
        <dbReference type="ARBA" id="ARBA00023239"/>
    </source>
</evidence>
<sequence length="241" mass="26062">MRTASANALSVHLLDELSQLLTTVATHDDIYVVVLTGDGEKAFCAGADLKERQTMNDTQVKQTVAKIGALMTQIEQLPQPVIAAINGVAFGGGLEMALASDIRVAAKHSKLGLTESSLGIIPGAGGTQRLPRLIGIARAKELMYTARRISADEAYAYGIVEYVVPYAELQVFTQQLAQEMARNAPLSLRQIKLAVNQGMQTDLTTGLAIETLAYSRTLYSEDRLEGLAAFQEKRAPHYKGR</sequence>
<keyword evidence="2" id="KW-0456">Lyase</keyword>
<dbReference type="InterPro" id="IPR001753">
    <property type="entry name" value="Enoyl-CoA_hydra/iso"/>
</dbReference>
<dbReference type="AlphaFoldDB" id="A0A1C0YD23"/>
<protein>
    <submittedName>
        <fullName evidence="4">Enoyl-CoA hydratase</fullName>
    </submittedName>
</protein>
<dbReference type="STRING" id="33978.A6M13_14255"/>
<dbReference type="FunFam" id="1.10.12.10:FF:000001">
    <property type="entry name" value="Probable enoyl-CoA hydratase, mitochondrial"/>
    <property type="match status" value="1"/>
</dbReference>
<dbReference type="Gene3D" id="1.10.12.10">
    <property type="entry name" value="Lyase 2-enoyl-coa Hydratase, Chain A, domain 2"/>
    <property type="match status" value="1"/>
</dbReference>
<dbReference type="InterPro" id="IPR014748">
    <property type="entry name" value="Enoyl-CoA_hydra_C"/>
</dbReference>
<comment type="caution">
    <text evidence="4">The sequence shown here is derived from an EMBL/GenBank/DDBJ whole genome shotgun (WGS) entry which is preliminary data.</text>
</comment>
<dbReference type="Pfam" id="PF00378">
    <property type="entry name" value="ECH_1"/>
    <property type="match status" value="1"/>
</dbReference>
<dbReference type="Proteomes" id="UP000093199">
    <property type="component" value="Unassembled WGS sequence"/>
</dbReference>
<evidence type="ECO:0000313" key="5">
    <source>
        <dbReference type="Proteomes" id="UP000093199"/>
    </source>
</evidence>
<proteinExistence type="inferred from homology"/>
<evidence type="ECO:0000313" key="4">
    <source>
        <dbReference type="EMBL" id="OCS85072.1"/>
    </source>
</evidence>
<evidence type="ECO:0000256" key="3">
    <source>
        <dbReference type="RuleBase" id="RU003707"/>
    </source>
</evidence>
<dbReference type="CDD" id="cd06558">
    <property type="entry name" value="crotonase-like"/>
    <property type="match status" value="1"/>
</dbReference>
<dbReference type="GO" id="GO:0006635">
    <property type="term" value="P:fatty acid beta-oxidation"/>
    <property type="evidence" value="ECO:0007669"/>
    <property type="project" value="TreeGrafter"/>
</dbReference>
<dbReference type="PANTHER" id="PTHR11941:SF54">
    <property type="entry name" value="ENOYL-COA HYDRATASE, MITOCHONDRIAL"/>
    <property type="match status" value="1"/>
</dbReference>
<dbReference type="PROSITE" id="PS00166">
    <property type="entry name" value="ENOYL_COA_HYDRATASE"/>
    <property type="match status" value="1"/>
</dbReference>
<dbReference type="InterPro" id="IPR018376">
    <property type="entry name" value="Enoyl-CoA_hyd/isom_CS"/>
</dbReference>
<gene>
    <name evidence="4" type="ORF">A6M13_14255</name>
</gene>
<evidence type="ECO:0000256" key="1">
    <source>
        <dbReference type="ARBA" id="ARBA00005254"/>
    </source>
</evidence>
<name>A0A1C0YD23_9BACL</name>
<reference evidence="4 5" key="1">
    <citation type="submission" date="2016-07" db="EMBL/GenBank/DDBJ databases">
        <title>Caryophanon tenue genome sequencing.</title>
        <authorList>
            <person name="Verma A."/>
            <person name="Pal Y."/>
            <person name="Krishnamurthi S."/>
        </authorList>
    </citation>
    <scope>NUCLEOTIDE SEQUENCE [LARGE SCALE GENOMIC DNA]</scope>
    <source>
        <strain evidence="4 5">DSM 14152</strain>
    </source>
</reference>
<dbReference type="PANTHER" id="PTHR11941">
    <property type="entry name" value="ENOYL-COA HYDRATASE-RELATED"/>
    <property type="match status" value="1"/>
</dbReference>
<dbReference type="FunFam" id="3.90.226.10:FF:000009">
    <property type="entry name" value="Carnitinyl-CoA dehydratase"/>
    <property type="match status" value="1"/>
</dbReference>
<comment type="similarity">
    <text evidence="1 3">Belongs to the enoyl-CoA hydratase/isomerase family.</text>
</comment>
<organism evidence="4 5">
    <name type="scientific">Caryophanon tenue</name>
    <dbReference type="NCBI Taxonomy" id="33978"/>
    <lineage>
        <taxon>Bacteria</taxon>
        <taxon>Bacillati</taxon>
        <taxon>Bacillota</taxon>
        <taxon>Bacilli</taxon>
        <taxon>Bacillales</taxon>
        <taxon>Caryophanaceae</taxon>
        <taxon>Caryophanon</taxon>
    </lineage>
</organism>
<dbReference type="Gene3D" id="3.90.226.10">
    <property type="entry name" value="2-enoyl-CoA Hydratase, Chain A, domain 1"/>
    <property type="match status" value="1"/>
</dbReference>
<dbReference type="GO" id="GO:0016836">
    <property type="term" value="F:hydro-lyase activity"/>
    <property type="evidence" value="ECO:0007669"/>
    <property type="project" value="UniProtKB-ARBA"/>
</dbReference>
<dbReference type="EMBL" id="MASJ01000017">
    <property type="protein sequence ID" value="OCS85072.1"/>
    <property type="molecule type" value="Genomic_DNA"/>
</dbReference>